<accession>A0A399EZT7</accession>
<proteinExistence type="predicted"/>
<dbReference type="EMBL" id="QWLA01000005">
    <property type="protein sequence ID" value="RIH89095.1"/>
    <property type="molecule type" value="Genomic_DNA"/>
</dbReference>
<sequence length="56" mass="6329">MTRRPLSPDEIATLTKTAIDLHARSIAHVQERRWLIPLLWSLLGTIVGIVLQSALR</sequence>
<reference evidence="2 3" key="1">
    <citation type="submission" date="2018-08" db="EMBL/GenBank/DDBJ databases">
        <title>Meiothermus roseus NBRC 110900 genome sequencing project.</title>
        <authorList>
            <person name="Da Costa M.S."/>
            <person name="Albuquerque L."/>
            <person name="Raposo P."/>
            <person name="Froufe H.J.C."/>
            <person name="Barroso C.S."/>
            <person name="Egas C."/>
        </authorList>
    </citation>
    <scope>NUCLEOTIDE SEQUENCE [LARGE SCALE GENOMIC DNA]</scope>
    <source>
        <strain evidence="2 3">NBRC 110900</strain>
    </source>
</reference>
<protein>
    <submittedName>
        <fullName evidence="2">Uncharacterized protein</fullName>
    </submittedName>
</protein>
<keyword evidence="3" id="KW-1185">Reference proteome</keyword>
<keyword evidence="1" id="KW-0472">Membrane</keyword>
<dbReference type="AlphaFoldDB" id="A0A399EZT7"/>
<feature type="transmembrane region" description="Helical" evidence="1">
    <location>
        <begin position="34"/>
        <end position="55"/>
    </location>
</feature>
<organism evidence="2 3">
    <name type="scientific">Calidithermus roseus</name>
    <dbReference type="NCBI Taxonomy" id="1644118"/>
    <lineage>
        <taxon>Bacteria</taxon>
        <taxon>Thermotogati</taxon>
        <taxon>Deinococcota</taxon>
        <taxon>Deinococci</taxon>
        <taxon>Thermales</taxon>
        <taxon>Thermaceae</taxon>
        <taxon>Calidithermus</taxon>
    </lineage>
</organism>
<dbReference type="RefSeq" id="WP_182482635.1">
    <property type="nucleotide sequence ID" value="NZ_QWLA01000005.1"/>
</dbReference>
<comment type="caution">
    <text evidence="2">The sequence shown here is derived from an EMBL/GenBank/DDBJ whole genome shotgun (WGS) entry which is preliminary data.</text>
</comment>
<evidence type="ECO:0000313" key="3">
    <source>
        <dbReference type="Proteomes" id="UP000265341"/>
    </source>
</evidence>
<evidence type="ECO:0000313" key="2">
    <source>
        <dbReference type="EMBL" id="RIH89095.1"/>
    </source>
</evidence>
<gene>
    <name evidence="2" type="ORF">Mrose_00480</name>
</gene>
<name>A0A399EZT7_9DEIN</name>
<keyword evidence="1" id="KW-0812">Transmembrane</keyword>
<keyword evidence="1" id="KW-1133">Transmembrane helix</keyword>
<dbReference type="Proteomes" id="UP000265341">
    <property type="component" value="Unassembled WGS sequence"/>
</dbReference>
<evidence type="ECO:0000256" key="1">
    <source>
        <dbReference type="SAM" id="Phobius"/>
    </source>
</evidence>